<reference evidence="13 14" key="1">
    <citation type="submission" date="2016-10" db="EMBL/GenBank/DDBJ databases">
        <authorList>
            <person name="de Groot N.N."/>
        </authorList>
    </citation>
    <scope>NUCLEOTIDE SEQUENCE [LARGE SCALE GENOMIC DNA]</scope>
    <source>
        <strain evidence="13 14">DSM 4180</strain>
    </source>
</reference>
<evidence type="ECO:0000256" key="10">
    <source>
        <dbReference type="SAM" id="MobiDB-lite"/>
    </source>
</evidence>
<keyword evidence="11" id="KW-0732">Signal</keyword>
<organism evidence="13 14">
    <name type="scientific">Ectothiorhodospira mobilis</name>
    <dbReference type="NCBI Taxonomy" id="195064"/>
    <lineage>
        <taxon>Bacteria</taxon>
        <taxon>Pseudomonadati</taxon>
        <taxon>Pseudomonadota</taxon>
        <taxon>Gammaproteobacteria</taxon>
        <taxon>Chromatiales</taxon>
        <taxon>Ectothiorhodospiraceae</taxon>
        <taxon>Ectothiorhodospira</taxon>
    </lineage>
</organism>
<dbReference type="Proteomes" id="UP000199556">
    <property type="component" value="Unassembled WGS sequence"/>
</dbReference>
<evidence type="ECO:0000256" key="1">
    <source>
        <dbReference type="ARBA" id="ARBA00004752"/>
    </source>
</evidence>
<dbReference type="OrthoDB" id="9787225at2"/>
<evidence type="ECO:0000256" key="5">
    <source>
        <dbReference type="ARBA" id="ARBA00022801"/>
    </source>
</evidence>
<evidence type="ECO:0000256" key="8">
    <source>
        <dbReference type="ARBA" id="ARBA00023316"/>
    </source>
</evidence>
<feature type="signal peptide" evidence="11">
    <location>
        <begin position="1"/>
        <end position="28"/>
    </location>
</feature>
<dbReference type="GO" id="GO:0008360">
    <property type="term" value="P:regulation of cell shape"/>
    <property type="evidence" value="ECO:0007669"/>
    <property type="project" value="UniProtKB-UniRule"/>
</dbReference>
<dbReference type="Pfam" id="PF03734">
    <property type="entry name" value="YkuD"/>
    <property type="match status" value="1"/>
</dbReference>
<sequence>MIVPQKLPRPVPLLTGILAALWCACAAAQTRVDFPLQEDTAVVGALRHVQARHEDTLIDVARRHRVGFQAIRLANPELNTWIPGEGARVLLPLMFVLPDTPRQGIVINLPEMRLYHFQETPSGEGRRVATYPVSIGRREWGTPQGTLEVIQKREDPTWTPPDSVRQAYAAQGKSLPDVVPAGPDNPLGAYALRLSRPTYLIHGTNWSTGIGLRSTHGCIRMDNDDIGVLFPHVDLGTPVHIVHQPVKVGWRDGVLYLEVHPPLEERATQAPAPLETALERVMAAVAGREARVDWNRVRATVAQARGVPRAVGWMAGHDAPVPLRATASAPEADTAGTSQDPSENPADPNASEEGARDWFVRMGRFQDEERALVLSAHLEADGFTSRVVGGARGTGTWISTTSCWDRPQDRMRPRPWPSGCASAPPWMGR</sequence>
<protein>
    <submittedName>
        <fullName evidence="13">L,D-transpeptidase ErfK/SrfK</fullName>
    </submittedName>
</protein>
<feature type="chain" id="PRO_5011641821" evidence="11">
    <location>
        <begin position="29"/>
        <end position="429"/>
    </location>
</feature>
<dbReference type="SUPFAM" id="SSF141523">
    <property type="entry name" value="L,D-transpeptidase catalytic domain-like"/>
    <property type="match status" value="1"/>
</dbReference>
<evidence type="ECO:0000259" key="12">
    <source>
        <dbReference type="PROSITE" id="PS52029"/>
    </source>
</evidence>
<dbReference type="PANTHER" id="PTHR30582">
    <property type="entry name" value="L,D-TRANSPEPTIDASE"/>
    <property type="match status" value="1"/>
</dbReference>
<evidence type="ECO:0000313" key="14">
    <source>
        <dbReference type="Proteomes" id="UP000199556"/>
    </source>
</evidence>
<dbReference type="PANTHER" id="PTHR30582:SF24">
    <property type="entry name" value="L,D-TRANSPEPTIDASE ERFK_SRFK-RELATED"/>
    <property type="match status" value="1"/>
</dbReference>
<name>A0A1I4RTB5_ECTMO</name>
<dbReference type="CDD" id="cd16913">
    <property type="entry name" value="YkuD_like"/>
    <property type="match status" value="1"/>
</dbReference>
<dbReference type="AlphaFoldDB" id="A0A1I4RTB5"/>
<evidence type="ECO:0000313" key="13">
    <source>
        <dbReference type="EMBL" id="SFM55486.1"/>
    </source>
</evidence>
<dbReference type="InterPro" id="IPR050979">
    <property type="entry name" value="LD-transpeptidase"/>
</dbReference>
<dbReference type="InterPro" id="IPR038063">
    <property type="entry name" value="Transpep_catalytic_dom"/>
</dbReference>
<dbReference type="InterPro" id="IPR005490">
    <property type="entry name" value="LD_TPept_cat_dom"/>
</dbReference>
<dbReference type="GO" id="GO:0005576">
    <property type="term" value="C:extracellular region"/>
    <property type="evidence" value="ECO:0007669"/>
    <property type="project" value="TreeGrafter"/>
</dbReference>
<keyword evidence="8 9" id="KW-0961">Cell wall biogenesis/degradation</keyword>
<proteinExistence type="inferred from homology"/>
<evidence type="ECO:0000256" key="9">
    <source>
        <dbReference type="PROSITE-ProRule" id="PRU01373"/>
    </source>
</evidence>
<feature type="region of interest" description="Disordered" evidence="10">
    <location>
        <begin position="328"/>
        <end position="352"/>
    </location>
</feature>
<evidence type="ECO:0000256" key="6">
    <source>
        <dbReference type="ARBA" id="ARBA00022960"/>
    </source>
</evidence>
<evidence type="ECO:0000256" key="4">
    <source>
        <dbReference type="ARBA" id="ARBA00022679"/>
    </source>
</evidence>
<feature type="active site" description="Nucleophile" evidence="9">
    <location>
        <position position="218"/>
    </location>
</feature>
<dbReference type="UniPathway" id="UPA00219"/>
<comment type="similarity">
    <text evidence="2">Belongs to the YkuD family.</text>
</comment>
<gene>
    <name evidence="13" type="ORF">SAMN05421721_10992</name>
</gene>
<keyword evidence="5" id="KW-0378">Hydrolase</keyword>
<dbReference type="GO" id="GO:0071555">
    <property type="term" value="P:cell wall organization"/>
    <property type="evidence" value="ECO:0007669"/>
    <property type="project" value="UniProtKB-UniRule"/>
</dbReference>
<feature type="region of interest" description="Disordered" evidence="10">
    <location>
        <begin position="406"/>
        <end position="429"/>
    </location>
</feature>
<keyword evidence="4" id="KW-0808">Transferase</keyword>
<feature type="active site" description="Proton donor/acceptor" evidence="9">
    <location>
        <position position="202"/>
    </location>
</feature>
<accession>A0A1I4RTB5</accession>
<evidence type="ECO:0000256" key="7">
    <source>
        <dbReference type="ARBA" id="ARBA00022984"/>
    </source>
</evidence>
<evidence type="ECO:0000256" key="11">
    <source>
        <dbReference type="SAM" id="SignalP"/>
    </source>
</evidence>
<keyword evidence="3" id="KW-0328">Glycosyltransferase</keyword>
<keyword evidence="14" id="KW-1185">Reference proteome</keyword>
<dbReference type="STRING" id="195064.SAMN05421721_10992"/>
<dbReference type="PROSITE" id="PS51257">
    <property type="entry name" value="PROKAR_LIPOPROTEIN"/>
    <property type="match status" value="1"/>
</dbReference>
<feature type="domain" description="L,D-TPase catalytic" evidence="12">
    <location>
        <begin position="103"/>
        <end position="242"/>
    </location>
</feature>
<dbReference type="PROSITE" id="PS52029">
    <property type="entry name" value="LD_TPASE"/>
    <property type="match status" value="1"/>
</dbReference>
<dbReference type="GO" id="GO:0071972">
    <property type="term" value="F:peptidoglycan L,D-transpeptidase activity"/>
    <property type="evidence" value="ECO:0007669"/>
    <property type="project" value="TreeGrafter"/>
</dbReference>
<dbReference type="EMBL" id="FOUO01000009">
    <property type="protein sequence ID" value="SFM55486.1"/>
    <property type="molecule type" value="Genomic_DNA"/>
</dbReference>
<evidence type="ECO:0000256" key="2">
    <source>
        <dbReference type="ARBA" id="ARBA00005992"/>
    </source>
</evidence>
<keyword evidence="6 9" id="KW-0133">Cell shape</keyword>
<comment type="pathway">
    <text evidence="1 9">Cell wall biogenesis; peptidoglycan biosynthesis.</text>
</comment>
<dbReference type="Gene3D" id="2.40.440.10">
    <property type="entry name" value="L,D-transpeptidase catalytic domain-like"/>
    <property type="match status" value="1"/>
</dbReference>
<dbReference type="GO" id="GO:0016757">
    <property type="term" value="F:glycosyltransferase activity"/>
    <property type="evidence" value="ECO:0007669"/>
    <property type="project" value="UniProtKB-KW"/>
</dbReference>
<evidence type="ECO:0000256" key="3">
    <source>
        <dbReference type="ARBA" id="ARBA00022676"/>
    </source>
</evidence>
<dbReference type="GO" id="GO:0018104">
    <property type="term" value="P:peptidoglycan-protein cross-linking"/>
    <property type="evidence" value="ECO:0007669"/>
    <property type="project" value="TreeGrafter"/>
</dbReference>
<keyword evidence="7 9" id="KW-0573">Peptidoglycan synthesis</keyword>